<gene>
    <name evidence="3" type="ORF">D5H75_37585</name>
</gene>
<dbReference type="PANTHER" id="PTHR46825:SF7">
    <property type="entry name" value="D-ALANYL-D-ALANINE CARBOXYPEPTIDASE"/>
    <property type="match status" value="1"/>
</dbReference>
<dbReference type="GO" id="GO:0016787">
    <property type="term" value="F:hydrolase activity"/>
    <property type="evidence" value="ECO:0007669"/>
    <property type="project" value="UniProtKB-KW"/>
</dbReference>
<dbReference type="EMBL" id="QZEY01000025">
    <property type="protein sequence ID" value="RJL21475.1"/>
    <property type="molecule type" value="Genomic_DNA"/>
</dbReference>
<accession>A0A3A4A3P2</accession>
<dbReference type="InterPro" id="IPR001466">
    <property type="entry name" value="Beta-lactam-related"/>
</dbReference>
<dbReference type="InterPro" id="IPR012338">
    <property type="entry name" value="Beta-lactam/transpept-like"/>
</dbReference>
<keyword evidence="4" id="KW-1185">Reference proteome</keyword>
<evidence type="ECO:0000313" key="3">
    <source>
        <dbReference type="EMBL" id="RJL21475.1"/>
    </source>
</evidence>
<feature type="region of interest" description="Disordered" evidence="1">
    <location>
        <begin position="452"/>
        <end position="471"/>
    </location>
</feature>
<protein>
    <submittedName>
        <fullName evidence="3">Class A beta-lactamase-related serine hydrolase</fullName>
    </submittedName>
</protein>
<reference evidence="3 4" key="1">
    <citation type="submission" date="2018-09" db="EMBL/GenBank/DDBJ databases">
        <title>YIM 75507 draft genome.</title>
        <authorList>
            <person name="Tang S."/>
            <person name="Feng Y."/>
        </authorList>
    </citation>
    <scope>NUCLEOTIDE SEQUENCE [LARGE SCALE GENOMIC DNA]</scope>
    <source>
        <strain evidence="3 4">YIM 75507</strain>
    </source>
</reference>
<feature type="compositionally biased region" description="Basic residues" evidence="1">
    <location>
        <begin position="57"/>
        <end position="73"/>
    </location>
</feature>
<organism evidence="3 4">
    <name type="scientific">Bailinhaonella thermotolerans</name>
    <dbReference type="NCBI Taxonomy" id="1070861"/>
    <lineage>
        <taxon>Bacteria</taxon>
        <taxon>Bacillati</taxon>
        <taxon>Actinomycetota</taxon>
        <taxon>Actinomycetes</taxon>
        <taxon>Streptosporangiales</taxon>
        <taxon>Streptosporangiaceae</taxon>
        <taxon>Bailinhaonella</taxon>
    </lineage>
</organism>
<comment type="caution">
    <text evidence="3">The sequence shown here is derived from an EMBL/GenBank/DDBJ whole genome shotgun (WGS) entry which is preliminary data.</text>
</comment>
<dbReference type="SUPFAM" id="SSF56601">
    <property type="entry name" value="beta-lactamase/transpeptidase-like"/>
    <property type="match status" value="1"/>
</dbReference>
<evidence type="ECO:0000259" key="2">
    <source>
        <dbReference type="Pfam" id="PF00144"/>
    </source>
</evidence>
<dbReference type="AlphaFoldDB" id="A0A3A4A3P2"/>
<dbReference type="PANTHER" id="PTHR46825">
    <property type="entry name" value="D-ALANYL-D-ALANINE-CARBOXYPEPTIDASE/ENDOPEPTIDASE AMPH"/>
    <property type="match status" value="1"/>
</dbReference>
<dbReference type="OrthoDB" id="3499702at2"/>
<dbReference type="Proteomes" id="UP000265768">
    <property type="component" value="Unassembled WGS sequence"/>
</dbReference>
<feature type="region of interest" description="Disordered" evidence="1">
    <location>
        <begin position="1"/>
        <end position="121"/>
    </location>
</feature>
<feature type="compositionally biased region" description="Pro residues" evidence="1">
    <location>
        <begin position="452"/>
        <end position="464"/>
    </location>
</feature>
<dbReference type="Pfam" id="PF00144">
    <property type="entry name" value="Beta-lactamase"/>
    <property type="match status" value="1"/>
</dbReference>
<feature type="domain" description="Beta-lactamase-related" evidence="2">
    <location>
        <begin position="197"/>
        <end position="518"/>
    </location>
</feature>
<evidence type="ECO:0000256" key="1">
    <source>
        <dbReference type="SAM" id="MobiDB-lite"/>
    </source>
</evidence>
<evidence type="ECO:0000313" key="4">
    <source>
        <dbReference type="Proteomes" id="UP000265768"/>
    </source>
</evidence>
<name>A0A3A4A3P2_9ACTN</name>
<dbReference type="Gene3D" id="3.40.710.10">
    <property type="entry name" value="DD-peptidase/beta-lactamase superfamily"/>
    <property type="match status" value="1"/>
</dbReference>
<dbReference type="InterPro" id="IPR050491">
    <property type="entry name" value="AmpC-like"/>
</dbReference>
<sequence length="529" mass="57178">MGRVRLPRRGEHVPRLLRLVPRPRDRPHGPGQPDPARPARHDHKLGRPPAPRDPHLAHRPRRRRRDRLRRPGRTHPPLPRRSPEAGLTTGPARHRESGRRPVRGKAGPEGGNTPETADARTWVPERFALEIPSQGLRPALPARPREGILVIRVTVPRLTGLAGAVLALATALPGTATAASAAAESAARPRIADVQKALEAVAATPGVVGAIGEVYYDGKRIGKGSAGSRLLGGKGGRIPSGARYRIGSQTKQMTATIVMQLVREGRLSLDDTLGEMLPQVVEKDLVERASEITLRHLITLTSGIPEYLPAAPFDFTTHYTPTRLLEISRTRQRPVEVGTFNYSNTNYLLLGMIIEKVTGRDLAAEFDRRLFDPLKMTDSYLPTKPPQGIKGPHGHGYWADETGRLRDVDRLNASTLLGAGGVISTARDVSRFQQAFQQGRLLPADLRKVITDPPPGQPPLPPGGPCGGNPELLPGRAGAAPGFSATTYTSSDGRLQYAVSTTVAGREKEREAATRAISQSVKAIFCPSS</sequence>
<proteinExistence type="predicted"/>
<keyword evidence="3" id="KW-0378">Hydrolase</keyword>